<dbReference type="InterPro" id="IPR002068">
    <property type="entry name" value="A-crystallin/Hsp20_dom"/>
</dbReference>
<dbReference type="Pfam" id="PF00011">
    <property type="entry name" value="HSP20"/>
    <property type="match status" value="1"/>
</dbReference>
<dbReference type="PANTHER" id="PTHR11527">
    <property type="entry name" value="HEAT-SHOCK PROTEIN 20 FAMILY MEMBER"/>
    <property type="match status" value="1"/>
</dbReference>
<organism evidence="6 7">
    <name type="scientific">Podospora fimiseda</name>
    <dbReference type="NCBI Taxonomy" id="252190"/>
    <lineage>
        <taxon>Eukaryota</taxon>
        <taxon>Fungi</taxon>
        <taxon>Dikarya</taxon>
        <taxon>Ascomycota</taxon>
        <taxon>Pezizomycotina</taxon>
        <taxon>Sordariomycetes</taxon>
        <taxon>Sordariomycetidae</taxon>
        <taxon>Sordariales</taxon>
        <taxon>Podosporaceae</taxon>
        <taxon>Podospora</taxon>
    </lineage>
</organism>
<dbReference type="Proteomes" id="UP001301958">
    <property type="component" value="Unassembled WGS sequence"/>
</dbReference>
<protein>
    <submittedName>
        <fullName evidence="6">HSP20-like chaperone</fullName>
    </submittedName>
</protein>
<evidence type="ECO:0000313" key="7">
    <source>
        <dbReference type="Proteomes" id="UP001301958"/>
    </source>
</evidence>
<evidence type="ECO:0000256" key="4">
    <source>
        <dbReference type="SAM" id="MobiDB-lite"/>
    </source>
</evidence>
<dbReference type="InterPro" id="IPR008978">
    <property type="entry name" value="HSP20-like_chaperone"/>
</dbReference>
<dbReference type="EMBL" id="MU865466">
    <property type="protein sequence ID" value="KAK4222539.1"/>
    <property type="molecule type" value="Genomic_DNA"/>
</dbReference>
<dbReference type="InterPro" id="IPR031107">
    <property type="entry name" value="Small_HSP"/>
</dbReference>
<dbReference type="AlphaFoldDB" id="A0AAN6YNT5"/>
<name>A0AAN6YNT5_9PEZI</name>
<gene>
    <name evidence="6" type="ORF">QBC38DRAFT_80166</name>
</gene>
<comment type="caution">
    <text evidence="6">The sequence shown here is derived from an EMBL/GenBank/DDBJ whole genome shotgun (WGS) entry which is preliminary data.</text>
</comment>
<evidence type="ECO:0000259" key="5">
    <source>
        <dbReference type="PROSITE" id="PS01031"/>
    </source>
</evidence>
<sequence length="217" mass="24994">MVFQFPDNYFANDPNFTTLFRLLDDFNTYSNEVQSEDTTQQGRASGRHRRGPRPRFDIRETRDNYELYGELPGVDRKDVHIELTQENVLLIKGHVERPYDKPTAKAESPDQKKKCDKCVCPEGKSCEDCVKAKCECHEGKKCDLCGMDKCERHKVGDADATVRYLQKERFVGDFSREFAFPGALQEFDIYASLENGLLKVVVPKQKPSTKSRKIEIK</sequence>
<dbReference type="CDD" id="cd06464">
    <property type="entry name" value="ACD_sHsps-like"/>
    <property type="match status" value="1"/>
</dbReference>
<accession>A0AAN6YNT5</accession>
<feature type="compositionally biased region" description="Polar residues" evidence="4">
    <location>
        <begin position="31"/>
        <end position="43"/>
    </location>
</feature>
<evidence type="ECO:0000256" key="2">
    <source>
        <dbReference type="PROSITE-ProRule" id="PRU00285"/>
    </source>
</evidence>
<comment type="similarity">
    <text evidence="2 3">Belongs to the small heat shock protein (HSP20) family.</text>
</comment>
<reference evidence="6" key="2">
    <citation type="submission" date="2023-05" db="EMBL/GenBank/DDBJ databases">
        <authorList>
            <consortium name="Lawrence Berkeley National Laboratory"/>
            <person name="Steindorff A."/>
            <person name="Hensen N."/>
            <person name="Bonometti L."/>
            <person name="Westerberg I."/>
            <person name="Brannstrom I.O."/>
            <person name="Guillou S."/>
            <person name="Cros-Aarteil S."/>
            <person name="Calhoun S."/>
            <person name="Haridas S."/>
            <person name="Kuo A."/>
            <person name="Mondo S."/>
            <person name="Pangilinan J."/>
            <person name="Riley R."/>
            <person name="Labutti K."/>
            <person name="Andreopoulos B."/>
            <person name="Lipzen A."/>
            <person name="Chen C."/>
            <person name="Yanf M."/>
            <person name="Daum C."/>
            <person name="Ng V."/>
            <person name="Clum A."/>
            <person name="Ohm R."/>
            <person name="Martin F."/>
            <person name="Silar P."/>
            <person name="Natvig D."/>
            <person name="Lalanne C."/>
            <person name="Gautier V."/>
            <person name="Ament-Velasquez S.L."/>
            <person name="Kruys A."/>
            <person name="Hutchinson M.I."/>
            <person name="Powell A.J."/>
            <person name="Barry K."/>
            <person name="Miller A.N."/>
            <person name="Grigoriev I.V."/>
            <person name="Debuchy R."/>
            <person name="Gladieux P."/>
            <person name="Thoren M.H."/>
            <person name="Johannesson H."/>
        </authorList>
    </citation>
    <scope>NUCLEOTIDE SEQUENCE</scope>
    <source>
        <strain evidence="6">CBS 990.96</strain>
    </source>
</reference>
<proteinExistence type="inferred from homology"/>
<keyword evidence="1" id="KW-0346">Stress response</keyword>
<keyword evidence="7" id="KW-1185">Reference proteome</keyword>
<feature type="domain" description="SHSP" evidence="5">
    <location>
        <begin position="47"/>
        <end position="217"/>
    </location>
</feature>
<feature type="region of interest" description="Disordered" evidence="4">
    <location>
        <begin position="31"/>
        <end position="54"/>
    </location>
</feature>
<dbReference type="Gene3D" id="2.60.40.790">
    <property type="match status" value="1"/>
</dbReference>
<evidence type="ECO:0000256" key="1">
    <source>
        <dbReference type="ARBA" id="ARBA00023016"/>
    </source>
</evidence>
<dbReference type="PROSITE" id="PS01031">
    <property type="entry name" value="SHSP"/>
    <property type="match status" value="1"/>
</dbReference>
<dbReference type="SUPFAM" id="SSF49764">
    <property type="entry name" value="HSP20-like chaperones"/>
    <property type="match status" value="1"/>
</dbReference>
<evidence type="ECO:0000313" key="6">
    <source>
        <dbReference type="EMBL" id="KAK4222539.1"/>
    </source>
</evidence>
<evidence type="ECO:0000256" key="3">
    <source>
        <dbReference type="RuleBase" id="RU003616"/>
    </source>
</evidence>
<reference evidence="6" key="1">
    <citation type="journal article" date="2023" name="Mol. Phylogenet. Evol.">
        <title>Genome-scale phylogeny and comparative genomics of the fungal order Sordariales.</title>
        <authorList>
            <person name="Hensen N."/>
            <person name="Bonometti L."/>
            <person name="Westerberg I."/>
            <person name="Brannstrom I.O."/>
            <person name="Guillou S."/>
            <person name="Cros-Aarteil S."/>
            <person name="Calhoun S."/>
            <person name="Haridas S."/>
            <person name="Kuo A."/>
            <person name="Mondo S."/>
            <person name="Pangilinan J."/>
            <person name="Riley R."/>
            <person name="LaButti K."/>
            <person name="Andreopoulos B."/>
            <person name="Lipzen A."/>
            <person name="Chen C."/>
            <person name="Yan M."/>
            <person name="Daum C."/>
            <person name="Ng V."/>
            <person name="Clum A."/>
            <person name="Steindorff A."/>
            <person name="Ohm R.A."/>
            <person name="Martin F."/>
            <person name="Silar P."/>
            <person name="Natvig D.O."/>
            <person name="Lalanne C."/>
            <person name="Gautier V."/>
            <person name="Ament-Velasquez S.L."/>
            <person name="Kruys A."/>
            <person name="Hutchinson M.I."/>
            <person name="Powell A.J."/>
            <person name="Barry K."/>
            <person name="Miller A.N."/>
            <person name="Grigoriev I.V."/>
            <person name="Debuchy R."/>
            <person name="Gladieux P."/>
            <person name="Hiltunen Thoren M."/>
            <person name="Johannesson H."/>
        </authorList>
    </citation>
    <scope>NUCLEOTIDE SEQUENCE</scope>
    <source>
        <strain evidence="6">CBS 990.96</strain>
    </source>
</reference>